<evidence type="ECO:0000256" key="1">
    <source>
        <dbReference type="PIRSR" id="PIRSR005962-1"/>
    </source>
</evidence>
<comment type="caution">
    <text evidence="3">The sequence shown here is derived from an EMBL/GenBank/DDBJ whole genome shotgun (WGS) entry which is preliminary data.</text>
</comment>
<organism evidence="3 4">
    <name type="scientific">Dialister succinatiphilus YIT 11850</name>
    <dbReference type="NCBI Taxonomy" id="742743"/>
    <lineage>
        <taxon>Bacteria</taxon>
        <taxon>Bacillati</taxon>
        <taxon>Bacillota</taxon>
        <taxon>Negativicutes</taxon>
        <taxon>Veillonellales</taxon>
        <taxon>Veillonellaceae</taxon>
        <taxon>Dialister</taxon>
    </lineage>
</organism>
<protein>
    <submittedName>
        <fullName evidence="3">Amidohydrolase</fullName>
    </submittedName>
</protein>
<feature type="binding site" evidence="1">
    <location>
        <position position="141"/>
    </location>
    <ligand>
        <name>Mn(2+)</name>
        <dbReference type="ChEBI" id="CHEBI:29035"/>
        <label>2</label>
    </ligand>
</feature>
<dbReference type="CDD" id="cd03886">
    <property type="entry name" value="M20_Acy1"/>
    <property type="match status" value="1"/>
</dbReference>
<dbReference type="Pfam" id="PF07687">
    <property type="entry name" value="M20_dimer"/>
    <property type="match status" value="1"/>
</dbReference>
<dbReference type="PANTHER" id="PTHR11014:SF63">
    <property type="entry name" value="METALLOPEPTIDASE, PUTATIVE (AFU_ORTHOLOGUE AFUA_6G09600)-RELATED"/>
    <property type="match status" value="1"/>
</dbReference>
<feature type="domain" description="Peptidase M20 dimerisation" evidence="2">
    <location>
        <begin position="188"/>
        <end position="284"/>
    </location>
</feature>
<accession>H1CXN3</accession>
<keyword evidence="1" id="KW-0479">Metal-binding</keyword>
<evidence type="ECO:0000313" key="4">
    <source>
        <dbReference type="Proteomes" id="UP000003277"/>
    </source>
</evidence>
<dbReference type="GO" id="GO:0016787">
    <property type="term" value="F:hydrolase activity"/>
    <property type="evidence" value="ECO:0007669"/>
    <property type="project" value="UniProtKB-KW"/>
</dbReference>
<dbReference type="InterPro" id="IPR036264">
    <property type="entry name" value="Bact_exopeptidase_dim_dom"/>
</dbReference>
<dbReference type="PANTHER" id="PTHR11014">
    <property type="entry name" value="PEPTIDASE M20 FAMILY MEMBER"/>
    <property type="match status" value="1"/>
</dbReference>
<dbReference type="Gene3D" id="3.40.630.10">
    <property type="entry name" value="Zn peptidases"/>
    <property type="match status" value="1"/>
</dbReference>
<dbReference type="eggNOG" id="COG1473">
    <property type="taxonomic scope" value="Bacteria"/>
</dbReference>
<gene>
    <name evidence="3" type="ORF">HMPREF9453_00121</name>
</gene>
<feature type="binding site" evidence="1">
    <location>
        <position position="368"/>
    </location>
    <ligand>
        <name>Mn(2+)</name>
        <dbReference type="ChEBI" id="CHEBI:29035"/>
        <label>2</label>
    </ligand>
</feature>
<dbReference type="SUPFAM" id="SSF53187">
    <property type="entry name" value="Zn-dependent exopeptidases"/>
    <property type="match status" value="1"/>
</dbReference>
<comment type="cofactor">
    <cofactor evidence="1">
        <name>Mn(2+)</name>
        <dbReference type="ChEBI" id="CHEBI:29035"/>
    </cofactor>
    <text evidence="1">The Mn(2+) ion enhances activity.</text>
</comment>
<keyword evidence="3" id="KW-0378">Hydrolase</keyword>
<keyword evidence="4" id="KW-1185">Reference proteome</keyword>
<feature type="binding site" evidence="1">
    <location>
        <position position="105"/>
    </location>
    <ligand>
        <name>Mn(2+)</name>
        <dbReference type="ChEBI" id="CHEBI:29035"/>
        <label>2</label>
    </ligand>
</feature>
<reference evidence="3 4" key="1">
    <citation type="submission" date="2011-11" db="EMBL/GenBank/DDBJ databases">
        <title>The Genome Sequence of Dialister succinatiphilus YIT 11850.</title>
        <authorList>
            <consortium name="The Broad Institute Genome Sequencing Platform"/>
            <person name="Earl A."/>
            <person name="Ward D."/>
            <person name="Feldgarden M."/>
            <person name="Gevers D."/>
            <person name="Morotomi M."/>
            <person name="Young S.K."/>
            <person name="Zeng Q."/>
            <person name="Gargeya S."/>
            <person name="Fitzgerald M."/>
            <person name="Haas B."/>
            <person name="Abouelleil A."/>
            <person name="Alvarado L."/>
            <person name="Arachchi H.M."/>
            <person name="Berlin A."/>
            <person name="Brown A."/>
            <person name="Chapman S.B."/>
            <person name="Dunbar C."/>
            <person name="Gearin G."/>
            <person name="Goldberg J."/>
            <person name="Griggs A."/>
            <person name="Gujja S."/>
            <person name="Heiman D."/>
            <person name="Howarth C."/>
            <person name="Lui A."/>
            <person name="MacDonald P.J.P."/>
            <person name="Montmayeur A."/>
            <person name="Murphy C."/>
            <person name="Neiman D."/>
            <person name="Pearson M."/>
            <person name="Priest M."/>
            <person name="Roberts A."/>
            <person name="Saif S."/>
            <person name="Shea T."/>
            <person name="Sisk P."/>
            <person name="Stolte C."/>
            <person name="Sykes S."/>
            <person name="Wortman J."/>
            <person name="Nusbaum C."/>
            <person name="Birren B."/>
        </authorList>
    </citation>
    <scope>NUCLEOTIDE SEQUENCE [LARGE SCALE GENOMIC DNA]</scope>
    <source>
        <strain evidence="3 4">YIT 11850</strain>
    </source>
</reference>
<dbReference type="Proteomes" id="UP000003277">
    <property type="component" value="Unassembled WGS sequence"/>
</dbReference>
<feature type="binding site" evidence="1">
    <location>
        <position position="107"/>
    </location>
    <ligand>
        <name>Mn(2+)</name>
        <dbReference type="ChEBI" id="CHEBI:29035"/>
        <label>2</label>
    </ligand>
</feature>
<dbReference type="PIRSF" id="PIRSF005962">
    <property type="entry name" value="Pept_M20D_amidohydro"/>
    <property type="match status" value="1"/>
</dbReference>
<dbReference type="Gene3D" id="3.30.70.360">
    <property type="match status" value="1"/>
</dbReference>
<sequence length="416" mass="46297">MDCRDAAEKERDTVISLRRHFHENPELSQKEFRTMDFIEKFLHELGIETVRVPHGGVFGFIDSGRPGWTVLMRADIDALPIKEDPVNLSKERVCISQNDGVMHACGHDGHMAMLLTEAKILSLHKKEWEGKVVLMFEEAEEMGERGIAPMLRYLRDHHIHVDTCFGTHVKWDLPAGKVGILYGTAMAGAYFFRIKLHGKSGHGSRPDMAVSPIECFISIASELRSYRMRITAPTDSFTYSFGSVEAGHEPNIIPEELMFAGTARCTKNEDGLAFRKTLLEVTKNTAALHGCTVEVVEDQYFPVTVNTKECVDLARKAVVDQLGEGALDRNCPMWMATETFSITESTWPGVFFFTGIYDKDVGSGSPHHTPKFDIAENGLVTGVAAALSYVTAVLKEKPACPSFHAVDLESMLKLTE</sequence>
<dbReference type="Pfam" id="PF01546">
    <property type="entry name" value="Peptidase_M20"/>
    <property type="match status" value="1"/>
</dbReference>
<dbReference type="InterPro" id="IPR002933">
    <property type="entry name" value="Peptidase_M20"/>
</dbReference>
<dbReference type="SUPFAM" id="SSF55031">
    <property type="entry name" value="Bacterial exopeptidase dimerisation domain"/>
    <property type="match status" value="1"/>
</dbReference>
<keyword evidence="1" id="KW-0464">Manganese</keyword>
<dbReference type="HOGENOM" id="CLU_023257_0_1_9"/>
<dbReference type="RefSeq" id="WP_008858627.1">
    <property type="nucleotide sequence ID" value="NZ_JH591187.1"/>
</dbReference>
<dbReference type="GO" id="GO:0046872">
    <property type="term" value="F:metal ion binding"/>
    <property type="evidence" value="ECO:0007669"/>
    <property type="project" value="UniProtKB-KW"/>
</dbReference>
<dbReference type="InterPro" id="IPR011650">
    <property type="entry name" value="Peptidase_M20_dimer"/>
</dbReference>
<feature type="binding site" evidence="1">
    <location>
        <position position="168"/>
    </location>
    <ligand>
        <name>Mn(2+)</name>
        <dbReference type="ChEBI" id="CHEBI:29035"/>
        <label>2</label>
    </ligand>
</feature>
<proteinExistence type="predicted"/>
<dbReference type="AlphaFoldDB" id="H1CXN3"/>
<name>H1CXN3_9FIRM</name>
<dbReference type="STRING" id="742743.HMPREF9453_00121"/>
<evidence type="ECO:0000259" key="2">
    <source>
        <dbReference type="Pfam" id="PF07687"/>
    </source>
</evidence>
<dbReference type="InterPro" id="IPR017439">
    <property type="entry name" value="Amidohydrolase"/>
</dbReference>
<evidence type="ECO:0000313" key="3">
    <source>
        <dbReference type="EMBL" id="EHO64064.1"/>
    </source>
</evidence>
<dbReference type="NCBIfam" id="TIGR01891">
    <property type="entry name" value="amidohydrolases"/>
    <property type="match status" value="1"/>
</dbReference>
<dbReference type="EMBL" id="ADLT01000001">
    <property type="protein sequence ID" value="EHO64064.1"/>
    <property type="molecule type" value="Genomic_DNA"/>
</dbReference>
<dbReference type="PATRIC" id="fig|742743.3.peg.129"/>